<evidence type="ECO:0000313" key="3">
    <source>
        <dbReference type="EMBL" id="PCJ40222.1"/>
    </source>
</evidence>
<name>A0A2A5C8S0_9GAMM</name>
<comment type="caution">
    <text evidence="3">The sequence shown here is derived from an EMBL/GenBank/DDBJ whole genome shotgun (WGS) entry which is preliminary data.</text>
</comment>
<dbReference type="Pfam" id="PF01243">
    <property type="entry name" value="PNPOx_N"/>
    <property type="match status" value="1"/>
</dbReference>
<reference evidence="4" key="1">
    <citation type="submission" date="2017-08" db="EMBL/GenBank/DDBJ databases">
        <title>A dynamic microbial community with high functional redundancy inhabits the cold, oxic subseafloor aquifer.</title>
        <authorList>
            <person name="Tully B.J."/>
            <person name="Wheat C.G."/>
            <person name="Glazer B.T."/>
            <person name="Huber J.A."/>
        </authorList>
    </citation>
    <scope>NUCLEOTIDE SEQUENCE [LARGE SCALE GENOMIC DNA]</scope>
</reference>
<feature type="compositionally biased region" description="Basic and acidic residues" evidence="1">
    <location>
        <begin position="208"/>
        <end position="217"/>
    </location>
</feature>
<feature type="region of interest" description="Disordered" evidence="1">
    <location>
        <begin position="192"/>
        <end position="217"/>
    </location>
</feature>
<evidence type="ECO:0000259" key="2">
    <source>
        <dbReference type="Pfam" id="PF01243"/>
    </source>
</evidence>
<dbReference type="AlphaFoldDB" id="A0A2A5C8S0"/>
<dbReference type="Proteomes" id="UP000228987">
    <property type="component" value="Unassembled WGS sequence"/>
</dbReference>
<dbReference type="InterPro" id="IPR012349">
    <property type="entry name" value="Split_barrel_FMN-bd"/>
</dbReference>
<organism evidence="3 4">
    <name type="scientific">SAR86 cluster bacterium</name>
    <dbReference type="NCBI Taxonomy" id="2030880"/>
    <lineage>
        <taxon>Bacteria</taxon>
        <taxon>Pseudomonadati</taxon>
        <taxon>Pseudomonadota</taxon>
        <taxon>Gammaproteobacteria</taxon>
        <taxon>SAR86 cluster</taxon>
    </lineage>
</organism>
<sequence>MSKLYGEQHRGFQDEFETRKLADSVESVIVHSEITDEEKAFIESRDMFFISTVDHLGRPSVSYKGGEKGLVKVVDKNTLAFPSYDGNGMFLSAGNITINNKVGILFIDFENPHRLRIYGEATVSNDDPLLTEYEEAQLIVRIKTTEIWINCPRYIHKYKRVETSEYVPQKDTETPLPQWKKLDLFQEMLPSKDQGKADGQGGTITLEELQKYEKRDD</sequence>
<dbReference type="EMBL" id="NVWI01000010">
    <property type="protein sequence ID" value="PCJ40222.1"/>
    <property type="molecule type" value="Genomic_DNA"/>
</dbReference>
<dbReference type="SUPFAM" id="SSF50475">
    <property type="entry name" value="FMN-binding split barrel"/>
    <property type="match status" value="1"/>
</dbReference>
<dbReference type="PANTHER" id="PTHR42815:SF2">
    <property type="entry name" value="FAD-BINDING, PUTATIVE (AFU_ORTHOLOGUE AFUA_6G07600)-RELATED"/>
    <property type="match status" value="1"/>
</dbReference>
<feature type="domain" description="Pyridoxamine 5'-phosphate oxidase N-terminal" evidence="2">
    <location>
        <begin position="34"/>
        <end position="135"/>
    </location>
</feature>
<evidence type="ECO:0000256" key="1">
    <source>
        <dbReference type="SAM" id="MobiDB-lite"/>
    </source>
</evidence>
<protein>
    <submittedName>
        <fullName evidence="3">Pyridoxamine 5'-phosphate oxidase</fullName>
    </submittedName>
</protein>
<evidence type="ECO:0000313" key="4">
    <source>
        <dbReference type="Proteomes" id="UP000228987"/>
    </source>
</evidence>
<dbReference type="InterPro" id="IPR011576">
    <property type="entry name" value="Pyridox_Oxase_N"/>
</dbReference>
<dbReference type="Gene3D" id="2.30.110.10">
    <property type="entry name" value="Electron Transport, Fmn-binding Protein, Chain A"/>
    <property type="match status" value="1"/>
</dbReference>
<dbReference type="PANTHER" id="PTHR42815">
    <property type="entry name" value="FAD-BINDING, PUTATIVE (AFU_ORTHOLOGUE AFUA_6G07600)-RELATED"/>
    <property type="match status" value="1"/>
</dbReference>
<gene>
    <name evidence="3" type="ORF">COA71_11990</name>
</gene>
<proteinExistence type="predicted"/>
<accession>A0A2A5C8S0</accession>